<dbReference type="AlphaFoldDB" id="A0ABD2AI01"/>
<comment type="caution">
    <text evidence="1">The sequence shown here is derived from an EMBL/GenBank/DDBJ whole genome shotgun (WGS) entry which is preliminary data.</text>
</comment>
<protein>
    <submittedName>
        <fullName evidence="1">Uncharacterized protein</fullName>
    </submittedName>
</protein>
<keyword evidence="2" id="KW-1185">Reference proteome</keyword>
<reference evidence="1 2" key="1">
    <citation type="journal article" date="2024" name="Ann. Entomol. Soc. Am.">
        <title>Genomic analyses of the southern and eastern yellowjacket wasps (Hymenoptera: Vespidae) reveal evolutionary signatures of social life.</title>
        <authorList>
            <person name="Catto M.A."/>
            <person name="Caine P.B."/>
            <person name="Orr S.E."/>
            <person name="Hunt B.G."/>
            <person name="Goodisman M.A.D."/>
        </authorList>
    </citation>
    <scope>NUCLEOTIDE SEQUENCE [LARGE SCALE GENOMIC DNA]</scope>
    <source>
        <strain evidence="1">233</strain>
        <tissue evidence="1">Head and thorax</tissue>
    </source>
</reference>
<dbReference type="Proteomes" id="UP001607302">
    <property type="component" value="Unassembled WGS sequence"/>
</dbReference>
<evidence type="ECO:0000313" key="2">
    <source>
        <dbReference type="Proteomes" id="UP001607302"/>
    </source>
</evidence>
<organism evidence="1 2">
    <name type="scientific">Vespula squamosa</name>
    <name type="common">Southern yellow jacket</name>
    <name type="synonym">Wasp</name>
    <dbReference type="NCBI Taxonomy" id="30214"/>
    <lineage>
        <taxon>Eukaryota</taxon>
        <taxon>Metazoa</taxon>
        <taxon>Ecdysozoa</taxon>
        <taxon>Arthropoda</taxon>
        <taxon>Hexapoda</taxon>
        <taxon>Insecta</taxon>
        <taxon>Pterygota</taxon>
        <taxon>Neoptera</taxon>
        <taxon>Endopterygota</taxon>
        <taxon>Hymenoptera</taxon>
        <taxon>Apocrita</taxon>
        <taxon>Aculeata</taxon>
        <taxon>Vespoidea</taxon>
        <taxon>Vespidae</taxon>
        <taxon>Vespinae</taxon>
        <taxon>Vespula</taxon>
    </lineage>
</organism>
<gene>
    <name evidence="1" type="ORF">V1478_010518</name>
</gene>
<sequence>MDLNERVCMHNVALSRRPDNSALFNNQKKNSVIISNDLETRHNVRKENVQTIFMALPIGSHSDNRSLCYRLVKSTISI</sequence>
<evidence type="ECO:0000313" key="1">
    <source>
        <dbReference type="EMBL" id="KAL2720252.1"/>
    </source>
</evidence>
<dbReference type="EMBL" id="JAUDFV010000147">
    <property type="protein sequence ID" value="KAL2720252.1"/>
    <property type="molecule type" value="Genomic_DNA"/>
</dbReference>
<accession>A0ABD2AI01</accession>
<proteinExistence type="predicted"/>
<name>A0ABD2AI01_VESSQ</name>